<keyword evidence="10" id="KW-0614">Plasmid</keyword>
<evidence type="ECO:0000313" key="11">
    <source>
        <dbReference type="Proteomes" id="UP000001520"/>
    </source>
</evidence>
<dbReference type="EMBL" id="AP011529">
    <property type="protein sequence ID" value="BAI80791.1"/>
    <property type="molecule type" value="Genomic_DNA"/>
</dbReference>
<reference evidence="7" key="1">
    <citation type="journal article" date="2003" name="Int. J. Syst. Evol. Microbiol.">
        <title>Deferribacter desulfuricans sp. nov., a novel sulfur-, nitrate- and arsenate-reducing thermophile isolated from a deep-sea hydrothermal vent.</title>
        <authorList>
            <person name="Takai K."/>
            <person name="Kobayashi H."/>
            <person name="Nealson HK."/>
            <person name="Horikoshi K."/>
        </authorList>
    </citation>
    <scope>NUCLEOTIDE SEQUENCE</scope>
    <source>
        <strain evidence="7">SSM1</strain>
        <plasmid evidence="10">megaplasmid pDF308</plasmid>
    </source>
</reference>
<dbReference type="PROSITE" id="PS01007">
    <property type="entry name" value="TRANSPOSASE_MUTATOR"/>
    <property type="match status" value="1"/>
</dbReference>
<dbReference type="GO" id="GO:0003677">
    <property type="term" value="F:DNA binding"/>
    <property type="evidence" value="ECO:0007669"/>
    <property type="project" value="UniProtKB-UniRule"/>
</dbReference>
<evidence type="ECO:0000256" key="2">
    <source>
        <dbReference type="ARBA" id="ARBA00010961"/>
    </source>
</evidence>
<dbReference type="GO" id="GO:0004803">
    <property type="term" value="F:transposase activity"/>
    <property type="evidence" value="ECO:0007669"/>
    <property type="project" value="UniProtKB-UniRule"/>
</dbReference>
<evidence type="ECO:0000313" key="8">
    <source>
        <dbReference type="EMBL" id="BAI80349.1"/>
    </source>
</evidence>
<geneLocation type="plasmid" evidence="10 11">
    <name>megaplasmid pDF308</name>
</geneLocation>
<reference evidence="7 11" key="2">
    <citation type="journal article" date="2010" name="DNA Res.">
        <title>Bacterial lifestyle in a deep-sea hydrothermal vent chimney revealed by the genome sequence of the thermophilic bacterium Deferribacter desulfuricans SSM1.</title>
        <authorList>
            <person name="Takaki Y."/>
            <person name="Shimamura S."/>
            <person name="Nakagawa S."/>
            <person name="Fukuhara Y."/>
            <person name="Horikawa H."/>
            <person name="Ankai A."/>
            <person name="Harada T."/>
            <person name="Hosoyama A."/>
            <person name="Oguchi A."/>
            <person name="Fukui S."/>
            <person name="Fujita N."/>
            <person name="Takami H."/>
            <person name="Takai K."/>
        </authorList>
    </citation>
    <scope>NUCLEOTIDE SEQUENCE [LARGE SCALE GENOMIC DNA]</scope>
    <source>
        <strain evidence="11">DSM 14783 / JCM 11476 / NBRC 101012 / SSM1</strain>
        <strain evidence="7">SSM1</strain>
        <plasmid evidence="10">megaplasmid pDF308</plasmid>
        <plasmid evidence="11">Plasmid megaplasmid pDF308</plasmid>
    </source>
</reference>
<dbReference type="PANTHER" id="PTHR33217">
    <property type="entry name" value="TRANSPOSASE FOR INSERTION SEQUENCE ELEMENT IS1081"/>
    <property type="match status" value="1"/>
</dbReference>
<sequence>MNNYNLAELFEKRKDIREIFMEFMSKQFVNFLEKLGEIEREVHCSLNADSKNGYYTRNFNTIFGKVEGVKIPRTRKIKFQPSFLEPYKRTTFELDDIVISMYQGGCSTRDIVRTLENLLGQKYSPKWVSKITDDILEELEKYHNRRFEQWYPILFIDGTYLKLKRGTVSSEVIYTVMGIDEDGHKEILAFYTFGGSGESALNWKELLYELRERGLQEPILVVADGLKGIKEAVLEVYPKADFQTCVVHKVRSSLSKVRKRDESAVTEDMKNIYMQENEEEFLRNFEIFRRNWSYKYPEMVASWERDLPELMTYLKYPALMRPYIYTTNPLERFHKEVKRRSKVIEVFNDKKALEKVVFLVILEMNGSYRTRKMKHWNYFLIVLKNKRVEKYGRLQEDKNLTQN</sequence>
<dbReference type="HOGENOM" id="CLU_036805_2_0_0"/>
<dbReference type="EMBL" id="AP011529">
    <property type="protein sequence ID" value="BAI80349.1"/>
    <property type="molecule type" value="Genomic_DNA"/>
</dbReference>
<keyword evidence="6" id="KW-0814">Transposable element</keyword>
<evidence type="ECO:0000256" key="3">
    <source>
        <dbReference type="ARBA" id="ARBA00022578"/>
    </source>
</evidence>
<dbReference type="InterPro" id="IPR001207">
    <property type="entry name" value="Transposase_mutator"/>
</dbReference>
<dbReference type="AlphaFoldDB" id="D3PAY0"/>
<dbReference type="STRING" id="639282.DEFDS_0244"/>
<dbReference type="EMBL" id="AP011529">
    <property type="protein sequence ID" value="BAI79753.1"/>
    <property type="molecule type" value="Genomic_DNA"/>
</dbReference>
<evidence type="ECO:0000256" key="4">
    <source>
        <dbReference type="ARBA" id="ARBA00023125"/>
    </source>
</evidence>
<dbReference type="Proteomes" id="UP000001520">
    <property type="component" value="Chromosome"/>
</dbReference>
<dbReference type="NCBIfam" id="NF033543">
    <property type="entry name" value="transpos_IS256"/>
    <property type="match status" value="1"/>
</dbReference>
<dbReference type="PANTHER" id="PTHR33217:SF8">
    <property type="entry name" value="MUTATOR FAMILY TRANSPOSASE"/>
    <property type="match status" value="1"/>
</dbReference>
<dbReference type="Proteomes" id="UP000001520">
    <property type="component" value="Plasmid megaplasmid pDF308"/>
</dbReference>
<dbReference type="OrthoDB" id="9779930at2"/>
<dbReference type="GO" id="GO:0006313">
    <property type="term" value="P:DNA transposition"/>
    <property type="evidence" value="ECO:0007669"/>
    <property type="project" value="UniProtKB-UniRule"/>
</dbReference>
<comment type="function">
    <text evidence="1 6">Required for the transposition of the insertion element.</text>
</comment>
<protein>
    <recommendedName>
        <fullName evidence="6">Mutator family transposase</fullName>
    </recommendedName>
</protein>
<evidence type="ECO:0000256" key="6">
    <source>
        <dbReference type="RuleBase" id="RU365089"/>
    </source>
</evidence>
<dbReference type="RefSeq" id="WP_013007001.1">
    <property type="nucleotide sequence ID" value="NC_013939.1"/>
</dbReference>
<dbReference type="KEGG" id="ddf:DEFDS_0873"/>
<gene>
    <name evidence="7" type="ordered locus">DEFDS_0244</name>
    <name evidence="8" type="ordered locus">DEFDS_0873</name>
    <name evidence="9" type="ordered locus">DEFDS_1327</name>
    <name evidence="10" type="ordered locus">DEFDS_P121</name>
</gene>
<keyword evidence="4 6" id="KW-0238">DNA-binding</keyword>
<accession>D3PAY0</accession>
<dbReference type="EMBL" id="AP011530">
    <property type="protein sequence ID" value="BAI81743.1"/>
    <property type="molecule type" value="Genomic_DNA"/>
</dbReference>
<proteinExistence type="inferred from homology"/>
<keyword evidence="11" id="KW-1185">Reference proteome</keyword>
<dbReference type="Pfam" id="PF00872">
    <property type="entry name" value="Transposase_mut"/>
    <property type="match status" value="1"/>
</dbReference>
<name>D3PAY0_DEFDS</name>
<evidence type="ECO:0000256" key="5">
    <source>
        <dbReference type="ARBA" id="ARBA00023172"/>
    </source>
</evidence>
<evidence type="ECO:0000313" key="9">
    <source>
        <dbReference type="EMBL" id="BAI80791.1"/>
    </source>
</evidence>
<keyword evidence="3 6" id="KW-0815">Transposition</keyword>
<dbReference type="KEGG" id="ddf:DEFDS_1327"/>
<comment type="similarity">
    <text evidence="2 6">Belongs to the transposase mutator family.</text>
</comment>
<evidence type="ECO:0000313" key="10">
    <source>
        <dbReference type="EMBL" id="BAI81743.1"/>
    </source>
</evidence>
<dbReference type="KEGG" id="ddf:DEFDS_P121"/>
<evidence type="ECO:0000313" key="7">
    <source>
        <dbReference type="EMBL" id="BAI79753.1"/>
    </source>
</evidence>
<keyword evidence="5 6" id="KW-0233">DNA recombination</keyword>
<dbReference type="KEGG" id="ddf:DEFDS_0244"/>
<evidence type="ECO:0000256" key="1">
    <source>
        <dbReference type="ARBA" id="ARBA00002190"/>
    </source>
</evidence>
<dbReference type="eggNOG" id="COG3328">
    <property type="taxonomic scope" value="Bacteria"/>
</dbReference>
<organism evidence="7 11">
    <name type="scientific">Deferribacter desulfuricans (strain DSM 14783 / JCM 11476 / NBRC 101012 / SSM1)</name>
    <dbReference type="NCBI Taxonomy" id="639282"/>
    <lineage>
        <taxon>Bacteria</taxon>
        <taxon>Pseudomonadati</taxon>
        <taxon>Deferribacterota</taxon>
        <taxon>Deferribacteres</taxon>
        <taxon>Deferribacterales</taxon>
        <taxon>Deferribacteraceae</taxon>
        <taxon>Deferribacter</taxon>
    </lineage>
</organism>